<sequence length="82" mass="8800">MLGPAGAESVVTYEADVIGPESPAGWSVIVTGVATLERDNGQAAHWQRVLTPWIGGQKSYVVRIRPDLVTEYRLAPAPQPAM</sequence>
<keyword evidence="2" id="KW-1185">Reference proteome</keyword>
<comment type="caution">
    <text evidence="1">The sequence shown here is derived from an EMBL/GenBank/DDBJ whole genome shotgun (WGS) entry which is preliminary data.</text>
</comment>
<gene>
    <name evidence="1" type="ORF">ACFO9E_13095</name>
</gene>
<name>A0ABV9G6H6_9ACTN</name>
<organism evidence="1 2">
    <name type="scientific">Streptomyces maoxianensis</name>
    <dbReference type="NCBI Taxonomy" id="1459942"/>
    <lineage>
        <taxon>Bacteria</taxon>
        <taxon>Bacillati</taxon>
        <taxon>Actinomycetota</taxon>
        <taxon>Actinomycetes</taxon>
        <taxon>Kitasatosporales</taxon>
        <taxon>Streptomycetaceae</taxon>
        <taxon>Streptomyces</taxon>
    </lineage>
</organism>
<dbReference type="EMBL" id="JBHSFE010000010">
    <property type="protein sequence ID" value="MFC4608749.1"/>
    <property type="molecule type" value="Genomic_DNA"/>
</dbReference>
<dbReference type="Gene3D" id="2.30.110.10">
    <property type="entry name" value="Electron Transport, Fmn-binding Protein, Chain A"/>
    <property type="match status" value="1"/>
</dbReference>
<dbReference type="SUPFAM" id="SSF50475">
    <property type="entry name" value="FMN-binding split barrel"/>
    <property type="match status" value="1"/>
</dbReference>
<evidence type="ECO:0000313" key="2">
    <source>
        <dbReference type="Proteomes" id="UP001595993"/>
    </source>
</evidence>
<evidence type="ECO:0000313" key="1">
    <source>
        <dbReference type="EMBL" id="MFC4608749.1"/>
    </source>
</evidence>
<dbReference type="Proteomes" id="UP001595993">
    <property type="component" value="Unassembled WGS sequence"/>
</dbReference>
<accession>A0ABV9G6H6</accession>
<protein>
    <submittedName>
        <fullName evidence="1">Pyridoxamine 5'-phosphate oxidase family protein</fullName>
    </submittedName>
</protein>
<reference evidence="2" key="1">
    <citation type="journal article" date="2019" name="Int. J. Syst. Evol. Microbiol.">
        <title>The Global Catalogue of Microorganisms (GCM) 10K type strain sequencing project: providing services to taxonomists for standard genome sequencing and annotation.</title>
        <authorList>
            <consortium name="The Broad Institute Genomics Platform"/>
            <consortium name="The Broad Institute Genome Sequencing Center for Infectious Disease"/>
            <person name="Wu L."/>
            <person name="Ma J."/>
        </authorList>
    </citation>
    <scope>NUCLEOTIDE SEQUENCE [LARGE SCALE GENOMIC DNA]</scope>
    <source>
        <strain evidence="2">CGMCC 4.7139</strain>
    </source>
</reference>
<proteinExistence type="predicted"/>
<dbReference type="InterPro" id="IPR012349">
    <property type="entry name" value="Split_barrel_FMN-bd"/>
</dbReference>
<dbReference type="RefSeq" id="WP_215088977.1">
    <property type="nucleotide sequence ID" value="NZ_JBHSFE010000010.1"/>
</dbReference>